<evidence type="ECO:0000256" key="20">
    <source>
        <dbReference type="ARBA" id="ARBA00049151"/>
    </source>
</evidence>
<dbReference type="GO" id="GO:0016404">
    <property type="term" value="F:15-hydroxyprostaglandin dehydrogenase (NAD+) activity"/>
    <property type="evidence" value="ECO:0007669"/>
    <property type="project" value="UniProtKB-EC"/>
</dbReference>
<comment type="catalytic activity">
    <reaction evidence="16">
        <text>lipoxin A4 + NAD(+) = 15-oxo-(5S,6R)-dihydroxy-(7E,9E,11Z,13E)-eicosatetraenoate + NADH + H(+)</text>
        <dbReference type="Rhea" id="RHEA:41572"/>
        <dbReference type="ChEBI" id="CHEBI:15378"/>
        <dbReference type="ChEBI" id="CHEBI:57540"/>
        <dbReference type="ChEBI" id="CHEBI:57945"/>
        <dbReference type="ChEBI" id="CHEBI:67026"/>
        <dbReference type="ChEBI" id="CHEBI:78311"/>
    </reaction>
    <physiologicalReaction direction="left-to-right" evidence="16">
        <dbReference type="Rhea" id="RHEA:41573"/>
    </physiologicalReaction>
</comment>
<gene>
    <name evidence="23" type="ORF">CAPTEDRAFT_207722</name>
</gene>
<dbReference type="EC" id="1.1.1.232" evidence="4"/>
<dbReference type="EnsemblMetazoa" id="CapteT207722">
    <property type="protein sequence ID" value="CapteP207722"/>
    <property type="gene ID" value="CapteG207722"/>
</dbReference>
<evidence type="ECO:0000313" key="25">
    <source>
        <dbReference type="Proteomes" id="UP000014760"/>
    </source>
</evidence>
<dbReference type="InterPro" id="IPR036291">
    <property type="entry name" value="NAD(P)-bd_dom_sf"/>
</dbReference>
<dbReference type="OMA" id="WAQRLMP"/>
<dbReference type="PANTHER" id="PTHR44229:SF4">
    <property type="entry name" value="15-HYDROXYPROSTAGLANDIN DEHYDROGENASE [NAD(+)]"/>
    <property type="match status" value="1"/>
</dbReference>
<comment type="catalytic activity">
    <reaction evidence="20">
        <text>(15S)-hydroxy-(5Z,8Z,11Z,13E)-eicosatetraenoate + NAD(+) = 15-oxo-(5Z,8Z,11Z,13E)-eicosatetraenoate + NADH + H(+)</text>
        <dbReference type="Rhea" id="RHEA:23260"/>
        <dbReference type="ChEBI" id="CHEBI:15378"/>
        <dbReference type="ChEBI" id="CHEBI:57409"/>
        <dbReference type="ChEBI" id="CHEBI:57410"/>
        <dbReference type="ChEBI" id="CHEBI:57540"/>
        <dbReference type="ChEBI" id="CHEBI:57945"/>
        <dbReference type="EC" id="1.1.1.232"/>
    </reaction>
    <physiologicalReaction direction="left-to-right" evidence="20">
        <dbReference type="Rhea" id="RHEA:23261"/>
    </physiologicalReaction>
</comment>
<evidence type="ECO:0000256" key="10">
    <source>
        <dbReference type="ARBA" id="ARBA00047672"/>
    </source>
</evidence>
<dbReference type="GO" id="GO:0047034">
    <property type="term" value="F:15-hydroxyicosatetraenoate dehydrogenase activity"/>
    <property type="evidence" value="ECO:0007669"/>
    <property type="project" value="UniProtKB-EC"/>
</dbReference>
<organism evidence="23">
    <name type="scientific">Capitella teleta</name>
    <name type="common">Polychaete worm</name>
    <dbReference type="NCBI Taxonomy" id="283909"/>
    <lineage>
        <taxon>Eukaryota</taxon>
        <taxon>Metazoa</taxon>
        <taxon>Spiralia</taxon>
        <taxon>Lophotrochozoa</taxon>
        <taxon>Annelida</taxon>
        <taxon>Polychaeta</taxon>
        <taxon>Sedentaria</taxon>
        <taxon>Scolecida</taxon>
        <taxon>Capitellidae</taxon>
        <taxon>Capitella</taxon>
    </lineage>
</organism>
<evidence type="ECO:0000256" key="13">
    <source>
        <dbReference type="ARBA" id="ARBA00048144"/>
    </source>
</evidence>
<protein>
    <recommendedName>
        <fullName evidence="5">15-hydroxyprostaglandin dehydrogenase [NAD(+)]</fullName>
        <ecNumber evidence="3">1.1.1.141</ecNumber>
        <ecNumber evidence="4">1.1.1.232</ecNumber>
    </recommendedName>
    <alternativeName>
        <fullName evidence="7">Eicosanoid/docosanoid dehydrogenase [NAD(+)]</fullName>
    </alternativeName>
    <alternativeName>
        <fullName evidence="6">Prostaglandin dehydrogenase 1</fullName>
    </alternativeName>
</protein>
<keyword evidence="25" id="KW-1185">Reference proteome</keyword>
<evidence type="ECO:0000256" key="11">
    <source>
        <dbReference type="ARBA" id="ARBA00048008"/>
    </source>
</evidence>
<evidence type="ECO:0000256" key="6">
    <source>
        <dbReference type="ARBA" id="ARBA00041812"/>
    </source>
</evidence>
<comment type="catalytic activity">
    <reaction evidence="15">
        <text>resolvin D2 + NAD(+) = 7-oxoresolvin D2 + NADH + H(+)</text>
        <dbReference type="Rhea" id="RHEA:53584"/>
        <dbReference type="ChEBI" id="CHEBI:15378"/>
        <dbReference type="ChEBI" id="CHEBI:57540"/>
        <dbReference type="ChEBI" id="CHEBI:57945"/>
        <dbReference type="ChEBI" id="CHEBI:133367"/>
        <dbReference type="ChEBI" id="CHEBI:137497"/>
    </reaction>
    <physiologicalReaction direction="left-to-right" evidence="15">
        <dbReference type="Rhea" id="RHEA:53585"/>
    </physiologicalReaction>
</comment>
<evidence type="ECO:0000256" key="12">
    <source>
        <dbReference type="ARBA" id="ARBA00048140"/>
    </source>
</evidence>
<dbReference type="EC" id="1.1.1.141" evidence="3"/>
<evidence type="ECO:0000256" key="18">
    <source>
        <dbReference type="ARBA" id="ARBA00048739"/>
    </source>
</evidence>
<evidence type="ECO:0000256" key="14">
    <source>
        <dbReference type="ARBA" id="ARBA00048170"/>
    </source>
</evidence>
<dbReference type="InterPro" id="IPR020904">
    <property type="entry name" value="Sc_DH/Rdtase_CS"/>
</dbReference>
<dbReference type="OrthoDB" id="37659at2759"/>
<dbReference type="HOGENOM" id="CLU_010194_2_16_1"/>
<evidence type="ECO:0000256" key="1">
    <source>
        <dbReference type="ARBA" id="ARBA00006484"/>
    </source>
</evidence>
<evidence type="ECO:0000256" key="7">
    <source>
        <dbReference type="ARBA" id="ARBA00042026"/>
    </source>
</evidence>
<evidence type="ECO:0000313" key="24">
    <source>
        <dbReference type="EnsemblMetazoa" id="CapteP207722"/>
    </source>
</evidence>
<dbReference type="Pfam" id="PF00106">
    <property type="entry name" value="adh_short"/>
    <property type="match status" value="1"/>
</dbReference>
<accession>R7TBV6</accession>
<comment type="function">
    <text evidence="8">Catalyzes the NAD-dependent dehydrogenation (oxidation) of a broad array of hydroxylated polyunsaturated fatty acids (mainly eicosanoids and docosanoids, including prostaglandins, lipoxins and resolvins), yielding their corresponding keto (oxo) metabolites. Decreases the levels of the pro-proliferative prostaglandins such as prostaglandin E2 (whose activity is increased in cancer because of an increase in the expression of cyclooxygenase 2) and generates oxo-fatty acid products that can profoundly influence cell function by abrogating pro-inflammatory cytokine expression. Converts resolvins E1, D1 and D2 to their oxo products, which represents a mode of resolvin inactivation. Resolvin E1 plays important roles during the resolution phase of acute inflammation, while resolvins D1 and D2 have a unique role in obesity-induced adipose inflammation.</text>
</comment>
<dbReference type="PROSITE" id="PS00061">
    <property type="entry name" value="ADH_SHORT"/>
    <property type="match status" value="1"/>
</dbReference>
<reference evidence="25" key="1">
    <citation type="submission" date="2012-12" db="EMBL/GenBank/DDBJ databases">
        <authorList>
            <person name="Hellsten U."/>
            <person name="Grimwood J."/>
            <person name="Chapman J.A."/>
            <person name="Shapiro H."/>
            <person name="Aerts A."/>
            <person name="Otillar R.P."/>
            <person name="Terry A.Y."/>
            <person name="Boore J.L."/>
            <person name="Simakov O."/>
            <person name="Marletaz F."/>
            <person name="Cho S.-J."/>
            <person name="Edsinger-Gonzales E."/>
            <person name="Havlak P."/>
            <person name="Kuo D.-H."/>
            <person name="Larsson T."/>
            <person name="Lv J."/>
            <person name="Arendt D."/>
            <person name="Savage R."/>
            <person name="Osoegawa K."/>
            <person name="de Jong P."/>
            <person name="Lindberg D.R."/>
            <person name="Seaver E.C."/>
            <person name="Weisblat D.A."/>
            <person name="Putnam N.H."/>
            <person name="Grigoriev I.V."/>
            <person name="Rokhsar D.S."/>
        </authorList>
    </citation>
    <scope>NUCLEOTIDE SEQUENCE</scope>
    <source>
        <strain evidence="25">I ESC-2004</strain>
    </source>
</reference>
<evidence type="ECO:0000256" key="9">
    <source>
        <dbReference type="ARBA" id="ARBA00047325"/>
    </source>
</evidence>
<comment type="similarity">
    <text evidence="1 22">Belongs to the short-chain dehydrogenases/reductases (SDR) family.</text>
</comment>
<sequence>MESKIAVVFGATGGIGSAVCNALHQRGCKVVLTDILDEEEGTKVASDVMRSRDHLIWHYMKCDITKKDDIEDVFKYSKKIFGTHVDIVVNCAGIVNEYDWLPCVQVGSILITKSSIEHMSKAKGGRGGCVVHFSSTAGVSAAEYCPIYSATKHAVIGLSRSYGTEKHFEQHGVRFNCVVPAVVDTDMLSENGARKLLWPEELIPMFRSVKKIAPDQVASVAMDLIANDEMNGQAMMISLSRGVEQVEFIQAINY</sequence>
<evidence type="ECO:0000256" key="15">
    <source>
        <dbReference type="ARBA" id="ARBA00048393"/>
    </source>
</evidence>
<dbReference type="EMBL" id="KB310616">
    <property type="protein sequence ID" value="ELT91194.1"/>
    <property type="molecule type" value="Genomic_DNA"/>
</dbReference>
<comment type="catalytic activity">
    <reaction evidence="9">
        <text>prostaglandin E1 + NAD(+) = 15-oxoprostaglandin E1 + NADH + H(+)</text>
        <dbReference type="Rhea" id="RHEA:16477"/>
        <dbReference type="ChEBI" id="CHEBI:15378"/>
        <dbReference type="ChEBI" id="CHEBI:57397"/>
        <dbReference type="ChEBI" id="CHEBI:57401"/>
        <dbReference type="ChEBI" id="CHEBI:57540"/>
        <dbReference type="ChEBI" id="CHEBI:57945"/>
    </reaction>
    <physiologicalReaction direction="left-to-right" evidence="9">
        <dbReference type="Rhea" id="RHEA:16478"/>
    </physiologicalReaction>
</comment>
<dbReference type="PRINTS" id="PR00080">
    <property type="entry name" value="SDRFAMILY"/>
</dbReference>
<comment type="catalytic activity">
    <reaction evidence="12">
        <text>15-oxo-(5S,6R)-dihydroxy-(7E,9E,11Z)-eicosatrienoate + NADH + H(+) = (5S,6R,15S)-trihydroxy-(7E,9E,11Z)-eicosatrienoate + NAD(+)</text>
        <dbReference type="Rhea" id="RHEA:41596"/>
        <dbReference type="ChEBI" id="CHEBI:15378"/>
        <dbReference type="ChEBI" id="CHEBI:57540"/>
        <dbReference type="ChEBI" id="CHEBI:57945"/>
        <dbReference type="ChEBI" id="CHEBI:78325"/>
        <dbReference type="ChEBI" id="CHEBI:78329"/>
    </reaction>
    <physiologicalReaction direction="left-to-right" evidence="12">
        <dbReference type="Rhea" id="RHEA:41597"/>
    </physiologicalReaction>
</comment>
<dbReference type="SUPFAM" id="SSF51735">
    <property type="entry name" value="NAD(P)-binding Rossmann-fold domains"/>
    <property type="match status" value="1"/>
</dbReference>
<name>R7TBV6_CAPTE</name>
<evidence type="ECO:0000313" key="23">
    <source>
        <dbReference type="EMBL" id="ELT91194.1"/>
    </source>
</evidence>
<reference evidence="23 25" key="2">
    <citation type="journal article" date="2013" name="Nature">
        <title>Insights into bilaterian evolution from three spiralian genomes.</title>
        <authorList>
            <person name="Simakov O."/>
            <person name="Marletaz F."/>
            <person name="Cho S.J."/>
            <person name="Edsinger-Gonzales E."/>
            <person name="Havlak P."/>
            <person name="Hellsten U."/>
            <person name="Kuo D.H."/>
            <person name="Larsson T."/>
            <person name="Lv J."/>
            <person name="Arendt D."/>
            <person name="Savage R."/>
            <person name="Osoegawa K."/>
            <person name="de Jong P."/>
            <person name="Grimwood J."/>
            <person name="Chapman J.A."/>
            <person name="Shapiro H."/>
            <person name="Aerts A."/>
            <person name="Otillar R.P."/>
            <person name="Terry A.Y."/>
            <person name="Boore J.L."/>
            <person name="Grigoriev I.V."/>
            <person name="Lindberg D.R."/>
            <person name="Seaver E.C."/>
            <person name="Weisblat D.A."/>
            <person name="Putnam N.H."/>
            <person name="Rokhsar D.S."/>
        </authorList>
    </citation>
    <scope>NUCLEOTIDE SEQUENCE</scope>
    <source>
        <strain evidence="23 25">I ESC-2004</strain>
    </source>
</reference>
<dbReference type="PANTHER" id="PTHR44229">
    <property type="entry name" value="15-HYDROXYPROSTAGLANDIN DEHYDROGENASE [NAD(+)]"/>
    <property type="match status" value="1"/>
</dbReference>
<comment type="catalytic activity">
    <reaction evidence="11">
        <text>14-hydroxy-(4Z,7Z,10Z,12E,16Z,19Z)-docosahexaenoate + NAD(+) = 14-oxo-(4Z,7Z,10Z,12E,16Z,19Z)-docosahexaenoate + NADH + H(+)</text>
        <dbReference type="Rhea" id="RHEA:48952"/>
        <dbReference type="ChEBI" id="CHEBI:15378"/>
        <dbReference type="ChEBI" id="CHEBI:57540"/>
        <dbReference type="ChEBI" id="CHEBI:57945"/>
        <dbReference type="ChEBI" id="CHEBI:90866"/>
        <dbReference type="ChEBI" id="CHEBI:90867"/>
    </reaction>
    <physiologicalReaction direction="left-to-right" evidence="11">
        <dbReference type="Rhea" id="RHEA:48953"/>
    </physiologicalReaction>
</comment>
<evidence type="ECO:0000256" key="2">
    <source>
        <dbReference type="ARBA" id="ARBA00023002"/>
    </source>
</evidence>
<evidence type="ECO:0000256" key="3">
    <source>
        <dbReference type="ARBA" id="ARBA00038968"/>
    </source>
</evidence>
<evidence type="ECO:0000256" key="21">
    <source>
        <dbReference type="ARBA" id="ARBA00049188"/>
    </source>
</evidence>
<reference evidence="24" key="3">
    <citation type="submission" date="2015-06" db="UniProtKB">
        <authorList>
            <consortium name="EnsemblMetazoa"/>
        </authorList>
    </citation>
    <scope>IDENTIFICATION</scope>
</reference>
<dbReference type="GO" id="GO:0005737">
    <property type="term" value="C:cytoplasm"/>
    <property type="evidence" value="ECO:0007669"/>
    <property type="project" value="TreeGrafter"/>
</dbReference>
<dbReference type="AlphaFoldDB" id="R7TBV6"/>
<comment type="catalytic activity">
    <reaction evidence="10">
        <text>resolvin D1 + NAD(+) = 8-oxoresolvin D1 + NADH + H(+)</text>
        <dbReference type="Rhea" id="RHEA:50124"/>
        <dbReference type="ChEBI" id="CHEBI:15378"/>
        <dbReference type="ChEBI" id="CHEBI:57540"/>
        <dbReference type="ChEBI" id="CHEBI:57945"/>
        <dbReference type="ChEBI" id="CHEBI:132079"/>
        <dbReference type="ChEBI" id="CHEBI:132080"/>
    </reaction>
    <physiologicalReaction direction="left-to-right" evidence="10">
        <dbReference type="Rhea" id="RHEA:50125"/>
    </physiologicalReaction>
</comment>
<proteinExistence type="inferred from homology"/>
<dbReference type="STRING" id="283909.R7TBV6"/>
<comment type="catalytic activity">
    <reaction evidence="21">
        <text>resolvin E1 + NAD(+) = 18-oxo-resolvin E1 + NADH + H(+)</text>
        <dbReference type="Rhea" id="RHEA:49244"/>
        <dbReference type="ChEBI" id="CHEBI:15378"/>
        <dbReference type="ChEBI" id="CHEBI:57540"/>
        <dbReference type="ChEBI" id="CHEBI:57945"/>
        <dbReference type="ChEBI" id="CHEBI:91000"/>
        <dbReference type="ChEBI" id="CHEBI:91001"/>
    </reaction>
    <physiologicalReaction direction="left-to-right" evidence="21">
        <dbReference type="Rhea" id="RHEA:49245"/>
    </physiologicalReaction>
</comment>
<evidence type="ECO:0000256" key="22">
    <source>
        <dbReference type="RuleBase" id="RU000363"/>
    </source>
</evidence>
<dbReference type="Gene3D" id="3.40.50.720">
    <property type="entry name" value="NAD(P)-binding Rossmann-like Domain"/>
    <property type="match status" value="1"/>
</dbReference>
<comment type="catalytic activity">
    <reaction evidence="18">
        <text>prostaglandin E2 + NAD(+) = 15-oxoprostaglandin E2 + NADH + H(+)</text>
        <dbReference type="Rhea" id="RHEA:11876"/>
        <dbReference type="ChEBI" id="CHEBI:15378"/>
        <dbReference type="ChEBI" id="CHEBI:57400"/>
        <dbReference type="ChEBI" id="CHEBI:57540"/>
        <dbReference type="ChEBI" id="CHEBI:57945"/>
        <dbReference type="ChEBI" id="CHEBI:606564"/>
        <dbReference type="EC" id="1.1.1.141"/>
    </reaction>
    <physiologicalReaction direction="left-to-right" evidence="18">
        <dbReference type="Rhea" id="RHEA:11877"/>
    </physiologicalReaction>
</comment>
<comment type="catalytic activity">
    <reaction evidence="19">
        <text>resolvin D2 + NAD(+) = 16-oxoresolvin D2 + NADH + H(+)</text>
        <dbReference type="Rhea" id="RHEA:53588"/>
        <dbReference type="ChEBI" id="CHEBI:15378"/>
        <dbReference type="ChEBI" id="CHEBI:57540"/>
        <dbReference type="ChEBI" id="CHEBI:57945"/>
        <dbReference type="ChEBI" id="CHEBI:133367"/>
        <dbReference type="ChEBI" id="CHEBI:137498"/>
    </reaction>
    <physiologicalReaction direction="left-to-right" evidence="19">
        <dbReference type="Rhea" id="RHEA:53589"/>
    </physiologicalReaction>
</comment>
<dbReference type="PRINTS" id="PR00081">
    <property type="entry name" value="GDHRDH"/>
</dbReference>
<evidence type="ECO:0000256" key="8">
    <source>
        <dbReference type="ARBA" id="ARBA00045705"/>
    </source>
</evidence>
<evidence type="ECO:0000256" key="5">
    <source>
        <dbReference type="ARBA" id="ARBA00040276"/>
    </source>
</evidence>
<evidence type="ECO:0000256" key="17">
    <source>
        <dbReference type="ARBA" id="ARBA00048611"/>
    </source>
</evidence>
<keyword evidence="2" id="KW-0560">Oxidoreductase</keyword>
<dbReference type="Proteomes" id="UP000014760">
    <property type="component" value="Unassembled WGS sequence"/>
</dbReference>
<dbReference type="EMBL" id="AMQN01002979">
    <property type="status" value="NOT_ANNOTATED_CDS"/>
    <property type="molecule type" value="Genomic_DNA"/>
</dbReference>
<comment type="catalytic activity">
    <reaction evidence="14">
        <text>resolvin D1 + NAD(+) = 17-oxoresolvin D1 + NADH + H(+)</text>
        <dbReference type="Rhea" id="RHEA:50128"/>
        <dbReference type="ChEBI" id="CHEBI:15378"/>
        <dbReference type="ChEBI" id="CHEBI:57540"/>
        <dbReference type="ChEBI" id="CHEBI:57945"/>
        <dbReference type="ChEBI" id="CHEBI:132079"/>
        <dbReference type="ChEBI" id="CHEBI:132081"/>
    </reaction>
    <physiologicalReaction direction="left-to-right" evidence="14">
        <dbReference type="Rhea" id="RHEA:50129"/>
    </physiologicalReaction>
</comment>
<evidence type="ECO:0000256" key="19">
    <source>
        <dbReference type="ARBA" id="ARBA00048921"/>
    </source>
</evidence>
<evidence type="ECO:0000256" key="4">
    <source>
        <dbReference type="ARBA" id="ARBA00039060"/>
    </source>
</evidence>
<comment type="catalytic activity">
    <reaction evidence="17">
        <text>prostaglandin A1 + NAD(+) = 15-oxo-prostaglandin A1 + NADH + H(+)</text>
        <dbReference type="Rhea" id="RHEA:41263"/>
        <dbReference type="ChEBI" id="CHEBI:15378"/>
        <dbReference type="ChEBI" id="CHEBI:57398"/>
        <dbReference type="ChEBI" id="CHEBI:57540"/>
        <dbReference type="ChEBI" id="CHEBI:57945"/>
        <dbReference type="ChEBI" id="CHEBI:85072"/>
    </reaction>
    <physiologicalReaction direction="left-to-right" evidence="17">
        <dbReference type="Rhea" id="RHEA:41264"/>
    </physiologicalReaction>
</comment>
<evidence type="ECO:0000256" key="16">
    <source>
        <dbReference type="ARBA" id="ARBA00048535"/>
    </source>
</evidence>
<dbReference type="InterPro" id="IPR002347">
    <property type="entry name" value="SDR_fam"/>
</dbReference>
<comment type="catalytic activity">
    <reaction evidence="13">
        <text>(11R)-hydroxy-(5Z,8Z,12E,14Z)-eicosatetraenoate + NAD(+) = 11-oxo-(5Z,8Z,12E,14Z)-eicosatetraenoate + NADH + H(+)</text>
        <dbReference type="Rhea" id="RHEA:48640"/>
        <dbReference type="ChEBI" id="CHEBI:15378"/>
        <dbReference type="ChEBI" id="CHEBI:57540"/>
        <dbReference type="ChEBI" id="CHEBI:57945"/>
        <dbReference type="ChEBI" id="CHEBI:78836"/>
        <dbReference type="ChEBI" id="CHEBI:90697"/>
    </reaction>
    <physiologicalReaction direction="left-to-right" evidence="13">
        <dbReference type="Rhea" id="RHEA:48641"/>
    </physiologicalReaction>
</comment>